<dbReference type="EMBL" id="NBAG03000083">
    <property type="protein sequence ID" value="PNI91244.1"/>
    <property type="molecule type" value="Genomic_DNA"/>
</dbReference>
<evidence type="ECO:0000313" key="3">
    <source>
        <dbReference type="Proteomes" id="UP000236370"/>
    </source>
</evidence>
<feature type="non-terminal residue" evidence="2">
    <location>
        <position position="64"/>
    </location>
</feature>
<evidence type="ECO:0000256" key="1">
    <source>
        <dbReference type="SAM" id="MobiDB-lite"/>
    </source>
</evidence>
<dbReference type="AlphaFoldDB" id="A0A2J8Q4P6"/>
<reference evidence="2 3" key="1">
    <citation type="submission" date="2017-12" db="EMBL/GenBank/DDBJ databases">
        <title>High-resolution comparative analysis of great ape genomes.</title>
        <authorList>
            <person name="Pollen A."/>
            <person name="Hastie A."/>
            <person name="Hormozdiari F."/>
            <person name="Dougherty M."/>
            <person name="Liu R."/>
            <person name="Chaisson M."/>
            <person name="Hoppe E."/>
            <person name="Hill C."/>
            <person name="Pang A."/>
            <person name="Hillier L."/>
            <person name="Baker C."/>
            <person name="Armstrong J."/>
            <person name="Shendure J."/>
            <person name="Paten B."/>
            <person name="Wilson R."/>
            <person name="Chao H."/>
            <person name="Schneider V."/>
            <person name="Ventura M."/>
            <person name="Kronenberg Z."/>
            <person name="Murali S."/>
            <person name="Gordon D."/>
            <person name="Cantsilieris S."/>
            <person name="Munson K."/>
            <person name="Nelson B."/>
            <person name="Raja A."/>
            <person name="Underwood J."/>
            <person name="Diekhans M."/>
            <person name="Fiddes I."/>
            <person name="Haussler D."/>
            <person name="Eichler E."/>
        </authorList>
    </citation>
    <scope>NUCLEOTIDE SEQUENCE [LARGE SCALE GENOMIC DNA]</scope>
    <source>
        <strain evidence="2">Yerkes chimp pedigree #C0471</strain>
    </source>
</reference>
<dbReference type="Proteomes" id="UP000236370">
    <property type="component" value="Unassembled WGS sequence"/>
</dbReference>
<comment type="caution">
    <text evidence="2">The sequence shown here is derived from an EMBL/GenBank/DDBJ whole genome shotgun (WGS) entry which is preliminary data.</text>
</comment>
<proteinExistence type="predicted"/>
<accession>A0A2J8Q4P6</accession>
<feature type="region of interest" description="Disordered" evidence="1">
    <location>
        <begin position="41"/>
        <end position="64"/>
    </location>
</feature>
<sequence length="64" mass="7076">MAEQWELDEEGIRRLGALTLEQPDSNKGLFIPFPNREIKDSLSTSATQGNGTPDQKLDTFPLGT</sequence>
<gene>
    <name evidence="2" type="ORF">CK820_G0044692</name>
</gene>
<name>A0A2J8Q4P6_PANTR</name>
<protein>
    <submittedName>
        <fullName evidence="2">LRRC36 isoform 15</fullName>
    </submittedName>
</protein>
<evidence type="ECO:0000313" key="2">
    <source>
        <dbReference type="EMBL" id="PNI91244.1"/>
    </source>
</evidence>
<feature type="compositionally biased region" description="Polar residues" evidence="1">
    <location>
        <begin position="41"/>
        <end position="53"/>
    </location>
</feature>
<organism evidence="2 3">
    <name type="scientific">Pan troglodytes</name>
    <name type="common">Chimpanzee</name>
    <dbReference type="NCBI Taxonomy" id="9598"/>
    <lineage>
        <taxon>Eukaryota</taxon>
        <taxon>Metazoa</taxon>
        <taxon>Chordata</taxon>
        <taxon>Craniata</taxon>
        <taxon>Vertebrata</taxon>
        <taxon>Euteleostomi</taxon>
        <taxon>Mammalia</taxon>
        <taxon>Eutheria</taxon>
        <taxon>Euarchontoglires</taxon>
        <taxon>Primates</taxon>
        <taxon>Haplorrhini</taxon>
        <taxon>Catarrhini</taxon>
        <taxon>Hominidae</taxon>
        <taxon>Pan</taxon>
    </lineage>
</organism>